<keyword evidence="3" id="KW-1185">Reference proteome</keyword>
<dbReference type="STRING" id="400727.A0A2T7P1U5"/>
<feature type="domain" description="Reverse transcriptase" evidence="1">
    <location>
        <begin position="1"/>
        <end position="143"/>
    </location>
</feature>
<evidence type="ECO:0000313" key="3">
    <source>
        <dbReference type="Proteomes" id="UP000245119"/>
    </source>
</evidence>
<dbReference type="InterPro" id="IPR045609">
    <property type="entry name" value="DUF6451"/>
</dbReference>
<dbReference type="Proteomes" id="UP000245119">
    <property type="component" value="Linkage Group LG7"/>
</dbReference>
<sequence>MLYSDFKSQVVCDTELTDPFNVSTGVKQGCILSPFLFILAMDWIMKTSTDSERRGIRWTMTMTATTTLEDLDFADDIALLSHRHQDMHEKTKAFSETAGNLGLKVSTKKTKSMRVNARVQDGIKLNGEEIEEVDSFTYLGSKMSNTGDAEVEILARLAKASQAFASLRSTWKAKNISQKIKLRIFKSNVISTLLYGSESWKMTKTISNKLDVFQNRCLRRILNIFWPNTISNEELHRRTETESITTQVQRRRWRWIGHVLRQQTADLSRVALRWTPDGRRKRGRPKETWRRTVEREMKGKGWSWGLLARVSADRHRWRTLVEALCAT</sequence>
<accession>A0A2T7P1U5</accession>
<protein>
    <recommendedName>
        <fullName evidence="1">Reverse transcriptase domain-containing protein</fullName>
    </recommendedName>
</protein>
<dbReference type="AlphaFoldDB" id="A0A2T7P1U5"/>
<dbReference type="InterPro" id="IPR043502">
    <property type="entry name" value="DNA/RNA_pol_sf"/>
</dbReference>
<organism evidence="2 3">
    <name type="scientific">Pomacea canaliculata</name>
    <name type="common">Golden apple snail</name>
    <dbReference type="NCBI Taxonomy" id="400727"/>
    <lineage>
        <taxon>Eukaryota</taxon>
        <taxon>Metazoa</taxon>
        <taxon>Spiralia</taxon>
        <taxon>Lophotrochozoa</taxon>
        <taxon>Mollusca</taxon>
        <taxon>Gastropoda</taxon>
        <taxon>Caenogastropoda</taxon>
        <taxon>Architaenioglossa</taxon>
        <taxon>Ampullarioidea</taxon>
        <taxon>Ampullariidae</taxon>
        <taxon>Pomacea</taxon>
    </lineage>
</organism>
<dbReference type="PANTHER" id="PTHR47027">
    <property type="entry name" value="REVERSE TRANSCRIPTASE DOMAIN-CONTAINING PROTEIN"/>
    <property type="match status" value="1"/>
</dbReference>
<proteinExistence type="predicted"/>
<dbReference type="Pfam" id="PF20049">
    <property type="entry name" value="DUF6451"/>
    <property type="match status" value="1"/>
</dbReference>
<dbReference type="PROSITE" id="PS50878">
    <property type="entry name" value="RT_POL"/>
    <property type="match status" value="1"/>
</dbReference>
<dbReference type="PANTHER" id="PTHR47027:SF25">
    <property type="entry name" value="REVERSE TRANSCRIPTASE DOMAIN-CONTAINING PROTEIN"/>
    <property type="match status" value="1"/>
</dbReference>
<evidence type="ECO:0000259" key="1">
    <source>
        <dbReference type="PROSITE" id="PS50878"/>
    </source>
</evidence>
<evidence type="ECO:0000313" key="2">
    <source>
        <dbReference type="EMBL" id="PVD27370.1"/>
    </source>
</evidence>
<comment type="caution">
    <text evidence="2">The sequence shown here is derived from an EMBL/GenBank/DDBJ whole genome shotgun (WGS) entry which is preliminary data.</text>
</comment>
<dbReference type="EMBL" id="PZQS01000007">
    <property type="protein sequence ID" value="PVD27370.1"/>
    <property type="molecule type" value="Genomic_DNA"/>
</dbReference>
<dbReference type="OrthoDB" id="10030815at2759"/>
<reference evidence="2 3" key="1">
    <citation type="submission" date="2018-04" db="EMBL/GenBank/DDBJ databases">
        <title>The genome of golden apple snail Pomacea canaliculata provides insight into stress tolerance and invasive adaptation.</title>
        <authorList>
            <person name="Liu C."/>
            <person name="Liu B."/>
            <person name="Ren Y."/>
            <person name="Zhang Y."/>
            <person name="Wang H."/>
            <person name="Li S."/>
            <person name="Jiang F."/>
            <person name="Yin L."/>
            <person name="Zhang G."/>
            <person name="Qian W."/>
            <person name="Fan W."/>
        </authorList>
    </citation>
    <scope>NUCLEOTIDE SEQUENCE [LARGE SCALE GENOMIC DNA]</scope>
    <source>
        <strain evidence="2">SZHN2017</strain>
        <tissue evidence="2">Muscle</tissue>
    </source>
</reference>
<dbReference type="Pfam" id="PF00078">
    <property type="entry name" value="RVT_1"/>
    <property type="match status" value="1"/>
</dbReference>
<dbReference type="SUPFAM" id="SSF56672">
    <property type="entry name" value="DNA/RNA polymerases"/>
    <property type="match status" value="1"/>
</dbReference>
<gene>
    <name evidence="2" type="ORF">C0Q70_12527</name>
</gene>
<dbReference type="InterPro" id="IPR000477">
    <property type="entry name" value="RT_dom"/>
</dbReference>
<name>A0A2T7P1U5_POMCA</name>